<name>A0A975DFS4_9GAMM</name>
<evidence type="ECO:0000256" key="2">
    <source>
        <dbReference type="ARBA" id="ARBA00022630"/>
    </source>
</evidence>
<dbReference type="SUPFAM" id="SSF63380">
    <property type="entry name" value="Riboflavin synthase domain-like"/>
    <property type="match status" value="1"/>
</dbReference>
<dbReference type="InterPro" id="IPR001433">
    <property type="entry name" value="OxRdtase_FAD/NAD-bd"/>
</dbReference>
<keyword evidence="14" id="KW-1185">Reference proteome</keyword>
<gene>
    <name evidence="13" type="ORF">J5O05_09680</name>
</gene>
<dbReference type="CDD" id="cd00207">
    <property type="entry name" value="fer2"/>
    <property type="match status" value="1"/>
</dbReference>
<evidence type="ECO:0000256" key="9">
    <source>
        <dbReference type="ARBA" id="ARBA00023075"/>
    </source>
</evidence>
<dbReference type="InterPro" id="IPR050415">
    <property type="entry name" value="MRET"/>
</dbReference>
<dbReference type="InterPro" id="IPR036010">
    <property type="entry name" value="2Fe-2S_ferredoxin-like_sf"/>
</dbReference>
<dbReference type="InterPro" id="IPR017938">
    <property type="entry name" value="Riboflavin_synthase-like_b-brl"/>
</dbReference>
<dbReference type="Pfam" id="PF00175">
    <property type="entry name" value="NAD_binding_1"/>
    <property type="match status" value="1"/>
</dbReference>
<comment type="cofactor">
    <cofactor evidence="10">
        <name>[2Fe-2S] cluster</name>
        <dbReference type="ChEBI" id="CHEBI:190135"/>
    </cofactor>
</comment>
<protein>
    <recommendedName>
        <fullName evidence="12">FAD-binding FR-type domain-containing protein</fullName>
    </recommendedName>
</protein>
<dbReference type="SUPFAM" id="SSF52343">
    <property type="entry name" value="Ferredoxin reductase-like, C-terminal NADP-linked domain"/>
    <property type="match status" value="1"/>
</dbReference>
<dbReference type="KEGG" id="pxi:J5O05_09680"/>
<keyword evidence="6" id="KW-0560">Oxidoreductase</keyword>
<dbReference type="Gene3D" id="3.40.50.80">
    <property type="entry name" value="Nucleotide-binding domain of ferredoxin-NADP reductase (FNR) module"/>
    <property type="match status" value="1"/>
</dbReference>
<dbReference type="Proteomes" id="UP000664904">
    <property type="component" value="Chromosome"/>
</dbReference>
<dbReference type="AlphaFoldDB" id="A0A975DFS4"/>
<dbReference type="PRINTS" id="PR00410">
    <property type="entry name" value="PHEHYDRXLASE"/>
</dbReference>
<evidence type="ECO:0000313" key="13">
    <source>
        <dbReference type="EMBL" id="QTH70297.1"/>
    </source>
</evidence>
<evidence type="ECO:0000256" key="10">
    <source>
        <dbReference type="ARBA" id="ARBA00034078"/>
    </source>
</evidence>
<dbReference type="Gene3D" id="2.40.30.10">
    <property type="entry name" value="Translation factors"/>
    <property type="match status" value="1"/>
</dbReference>
<dbReference type="Pfam" id="PF00111">
    <property type="entry name" value="Fer2"/>
    <property type="match status" value="1"/>
</dbReference>
<dbReference type="Gene3D" id="3.10.20.30">
    <property type="match status" value="1"/>
</dbReference>
<keyword evidence="3" id="KW-0001">2Fe-2S</keyword>
<evidence type="ECO:0000256" key="7">
    <source>
        <dbReference type="ARBA" id="ARBA00023004"/>
    </source>
</evidence>
<dbReference type="RefSeq" id="WP_208841893.1">
    <property type="nucleotide sequence ID" value="NZ_CP072133.1"/>
</dbReference>
<feature type="domain" description="FAD-binding FR-type" evidence="12">
    <location>
        <begin position="32"/>
        <end position="137"/>
    </location>
</feature>
<keyword evidence="2" id="KW-0285">Flavoprotein</keyword>
<dbReference type="GO" id="GO:0016491">
    <property type="term" value="F:oxidoreductase activity"/>
    <property type="evidence" value="ECO:0007669"/>
    <property type="project" value="UniProtKB-KW"/>
</dbReference>
<comment type="similarity">
    <text evidence="11">In the N-terminal section; belongs to the FAD-binding oxidoreductase type 6 family.</text>
</comment>
<dbReference type="SUPFAM" id="SSF54292">
    <property type="entry name" value="2Fe-2S ferredoxin-like"/>
    <property type="match status" value="1"/>
</dbReference>
<organism evidence="13 14">
    <name type="scientific">Pseudoalteromonas xiamenensis</name>
    <dbReference type="NCBI Taxonomy" id="882626"/>
    <lineage>
        <taxon>Bacteria</taxon>
        <taxon>Pseudomonadati</taxon>
        <taxon>Pseudomonadota</taxon>
        <taxon>Gammaproteobacteria</taxon>
        <taxon>Alteromonadales</taxon>
        <taxon>Pseudoalteromonadaceae</taxon>
        <taxon>Pseudoalteromonas</taxon>
    </lineage>
</organism>
<accession>A0A975DFS4</accession>
<evidence type="ECO:0000256" key="6">
    <source>
        <dbReference type="ARBA" id="ARBA00023002"/>
    </source>
</evidence>
<dbReference type="GO" id="GO:0051537">
    <property type="term" value="F:2 iron, 2 sulfur cluster binding"/>
    <property type="evidence" value="ECO:0007669"/>
    <property type="project" value="UniProtKB-KW"/>
</dbReference>
<keyword evidence="5" id="KW-0274">FAD</keyword>
<evidence type="ECO:0000256" key="3">
    <source>
        <dbReference type="ARBA" id="ARBA00022714"/>
    </source>
</evidence>
<keyword evidence="9" id="KW-0830">Ubiquinone</keyword>
<dbReference type="Pfam" id="PF00970">
    <property type="entry name" value="FAD_binding_6"/>
    <property type="match status" value="1"/>
</dbReference>
<evidence type="ECO:0000256" key="1">
    <source>
        <dbReference type="ARBA" id="ARBA00001974"/>
    </source>
</evidence>
<dbReference type="InterPro" id="IPR039261">
    <property type="entry name" value="FNR_nucleotide-bd"/>
</dbReference>
<evidence type="ECO:0000313" key="14">
    <source>
        <dbReference type="Proteomes" id="UP000664904"/>
    </source>
</evidence>
<proteinExistence type="inferred from homology"/>
<dbReference type="PANTHER" id="PTHR47354">
    <property type="entry name" value="NADH OXIDOREDUCTASE HCR"/>
    <property type="match status" value="1"/>
</dbReference>
<dbReference type="InterPro" id="IPR001041">
    <property type="entry name" value="2Fe-2S_ferredoxin-type"/>
</dbReference>
<evidence type="ECO:0000256" key="4">
    <source>
        <dbReference type="ARBA" id="ARBA00022723"/>
    </source>
</evidence>
<comment type="cofactor">
    <cofactor evidence="1">
        <name>FAD</name>
        <dbReference type="ChEBI" id="CHEBI:57692"/>
    </cofactor>
</comment>
<evidence type="ECO:0000259" key="12">
    <source>
        <dbReference type="PROSITE" id="PS51384"/>
    </source>
</evidence>
<evidence type="ECO:0000256" key="11">
    <source>
        <dbReference type="ARBA" id="ARBA00061434"/>
    </source>
</evidence>
<dbReference type="InterPro" id="IPR017927">
    <property type="entry name" value="FAD-bd_FR_type"/>
</dbReference>
<keyword evidence="4" id="KW-0479">Metal-binding</keyword>
<keyword evidence="7" id="KW-0408">Iron</keyword>
<dbReference type="InterPro" id="IPR008333">
    <property type="entry name" value="Cbr1-like_FAD-bd_dom"/>
</dbReference>
<evidence type="ECO:0000256" key="5">
    <source>
        <dbReference type="ARBA" id="ARBA00022827"/>
    </source>
</evidence>
<reference evidence="13" key="1">
    <citation type="submission" date="2021-03" db="EMBL/GenBank/DDBJ databases">
        <title>Complete Genome of Pseudoalteromonas xiamenensis STKMTI.2, a new potential marine bacterium producing anti-Vibrio compounds.</title>
        <authorList>
            <person name="Handayani D.P."/>
            <person name="Isnansetyo A."/>
            <person name="Istiqomah I."/>
            <person name="Jumina J."/>
        </authorList>
    </citation>
    <scope>NUCLEOTIDE SEQUENCE</scope>
    <source>
        <strain evidence="13">STKMTI.2</strain>
    </source>
</reference>
<dbReference type="EMBL" id="CP072133">
    <property type="protein sequence ID" value="QTH70297.1"/>
    <property type="molecule type" value="Genomic_DNA"/>
</dbReference>
<dbReference type="GO" id="GO:0046872">
    <property type="term" value="F:metal ion binding"/>
    <property type="evidence" value="ECO:0007669"/>
    <property type="project" value="UniProtKB-KW"/>
</dbReference>
<dbReference type="PROSITE" id="PS51384">
    <property type="entry name" value="FAD_FR"/>
    <property type="match status" value="1"/>
</dbReference>
<keyword evidence="8" id="KW-0411">Iron-sulfur</keyword>
<dbReference type="PANTHER" id="PTHR47354:SF6">
    <property type="entry name" value="NADH OXIDOREDUCTASE HCR"/>
    <property type="match status" value="1"/>
</dbReference>
<dbReference type="InterPro" id="IPR012675">
    <property type="entry name" value="Beta-grasp_dom_sf"/>
</dbReference>
<evidence type="ECO:0000256" key="8">
    <source>
        <dbReference type="ARBA" id="ARBA00023014"/>
    </source>
</evidence>
<sequence length="345" mass="38901">MIDTMTKWFLHHQQLAGYLEPIMQRFKPAWRAGFYRAEVACIEPINEKYLELWLAPESTWPIHKAGQHLELTVEMNGQLRTRVFTIASSPEQYRASGLVRLIIRTHELGRFTPHLTTYLASESWCNISAPQGTFLFPQRKMGATLMVAGGSGITPFLAMLSQHLGETCHPVKLIYIARAGEHLAEKELNTLAARYAHFSYFPIGRTDFEPLTHYLNDLDAPVVYCCGPQALMEQVATQSRAANLSYFDEPFGLATQINLAERTEHAVKVAHHQYAVDNQRSLLDQLEQQRVSVRRGCGMGICHQCQCVKKQGLVRDMRTGELSDAGESLIQLCVVQAVTDVEITL</sequence>